<gene>
    <name evidence="1" type="ORF">GCM10016455_28600</name>
</gene>
<reference evidence="2" key="1">
    <citation type="journal article" date="2019" name="Int. J. Syst. Evol. Microbiol.">
        <title>The Global Catalogue of Microorganisms (GCM) 10K type strain sequencing project: providing services to taxonomists for standard genome sequencing and annotation.</title>
        <authorList>
            <consortium name="The Broad Institute Genomics Platform"/>
            <consortium name="The Broad Institute Genome Sequencing Center for Infectious Disease"/>
            <person name="Wu L."/>
            <person name="Ma J."/>
        </authorList>
    </citation>
    <scope>NUCLEOTIDE SEQUENCE [LARGE SCALE GENOMIC DNA]</scope>
    <source>
        <strain evidence="2">KCTC 42443</strain>
    </source>
</reference>
<protein>
    <recommendedName>
        <fullName evidence="3">SIR2-like domain-containing protein</fullName>
    </recommendedName>
</protein>
<name>A0ABQ3J8F1_9RHOB</name>
<comment type="caution">
    <text evidence="1">The sequence shown here is derived from an EMBL/GenBank/DDBJ whole genome shotgun (WGS) entry which is preliminary data.</text>
</comment>
<proteinExistence type="predicted"/>
<evidence type="ECO:0000313" key="2">
    <source>
        <dbReference type="Proteomes" id="UP000609802"/>
    </source>
</evidence>
<evidence type="ECO:0000313" key="1">
    <source>
        <dbReference type="EMBL" id="GHF05596.1"/>
    </source>
</evidence>
<accession>A0ABQ3J8F1</accession>
<dbReference type="Proteomes" id="UP000609802">
    <property type="component" value="Unassembled WGS sequence"/>
</dbReference>
<keyword evidence="2" id="KW-1185">Reference proteome</keyword>
<dbReference type="EMBL" id="BNCH01000007">
    <property type="protein sequence ID" value="GHF05596.1"/>
    <property type="molecule type" value="Genomic_DNA"/>
</dbReference>
<evidence type="ECO:0008006" key="3">
    <source>
        <dbReference type="Google" id="ProtNLM"/>
    </source>
</evidence>
<dbReference type="Pfam" id="PF13289">
    <property type="entry name" value="SIR2_2"/>
    <property type="match status" value="1"/>
</dbReference>
<organism evidence="1 2">
    <name type="scientific">Aliiroseovarius zhejiangensis</name>
    <dbReference type="NCBI Taxonomy" id="1632025"/>
    <lineage>
        <taxon>Bacteria</taxon>
        <taxon>Pseudomonadati</taxon>
        <taxon>Pseudomonadota</taxon>
        <taxon>Alphaproteobacteria</taxon>
        <taxon>Rhodobacterales</taxon>
        <taxon>Paracoccaceae</taxon>
        <taxon>Aliiroseovarius</taxon>
    </lineage>
</organism>
<sequence length="712" mass="79821">MGKRWRRIYTTNYDDAVEFFEKDSGSGSRRLSFSIDDDRPRKFPSNTVVHLHGYIHACDKKNVLSQLVLDHRSYAEQAALESPWWDQFERDVQGAEWIFFVGYNLNDFTVAKYLTKDPRISQKTRFILRDPVNDYLLDRLEGYGSVDTISTDGFAEACANAETRDPISDFHQLNAFRLIDPYKDNKAVARPTPVEIETFLTRGNYNFQSLSSTYPKAEFALPRGSKMTEAVEALSVSKTLLLHSRTANGKSIFADMLSLELSADGKSCVRYTSHSDIPPSEIEFLSQVNDLVVFFRTYDDVVAVSDEVAQLRENATFIVEINTGTDQVRRSEVHSFLPSPIGRLDLNPLERQDRQDFGELLSRSGIPSEGLDLSGTGRTELRDHLVDLLNSPYIKKRLSNAIRPILADQEAMKIIATACVMRAFSIHVGTDFIRAITGGDPYDILLKNEVAALEFGALSPDALALHSAVFSEYFLNEYVGSRGIVSVIYRLAIEAAKRKKNGAHLSSQRSREARKALGALLQYGKVSSLLGRAAPDTQKSITDLYEKLRDNIIINNEPLFWLQYSIFMQDIGNYGMARNHLETAYLRAEATEGFLTYQLDTNYLKLILQAPAGEDGFPGDTEILFDLIDKVHDMLSAPDHRVHAIRVLEDMRVFCANNGAELTDGERQRLSIKCLGIVGTLEALDVGIKTEFQTDRSKTAVEEAVALLAALG</sequence>
<dbReference type="RefSeq" id="WP_191287222.1">
    <property type="nucleotide sequence ID" value="NZ_BNCH01000007.1"/>
</dbReference>